<feature type="non-terminal residue" evidence="1">
    <location>
        <position position="1"/>
    </location>
</feature>
<evidence type="ECO:0000313" key="1">
    <source>
        <dbReference type="EMBL" id="CAK0911526.1"/>
    </source>
</evidence>
<dbReference type="Proteomes" id="UP001189429">
    <property type="component" value="Unassembled WGS sequence"/>
</dbReference>
<organism evidence="1 2">
    <name type="scientific">Prorocentrum cordatum</name>
    <dbReference type="NCBI Taxonomy" id="2364126"/>
    <lineage>
        <taxon>Eukaryota</taxon>
        <taxon>Sar</taxon>
        <taxon>Alveolata</taxon>
        <taxon>Dinophyceae</taxon>
        <taxon>Prorocentrales</taxon>
        <taxon>Prorocentraceae</taxon>
        <taxon>Prorocentrum</taxon>
    </lineage>
</organism>
<comment type="caution">
    <text evidence="1">The sequence shown here is derived from an EMBL/GenBank/DDBJ whole genome shotgun (WGS) entry which is preliminary data.</text>
</comment>
<evidence type="ECO:0000313" key="2">
    <source>
        <dbReference type="Proteomes" id="UP001189429"/>
    </source>
</evidence>
<keyword evidence="2" id="KW-1185">Reference proteome</keyword>
<gene>
    <name evidence="1" type="ORF">PCOR1329_LOCUS85376</name>
</gene>
<accession>A0ABN9YJY1</accession>
<protein>
    <recommendedName>
        <fullName evidence="3">Transposase</fullName>
    </recommendedName>
</protein>
<proteinExistence type="predicted"/>
<name>A0ABN9YJY1_9DINO</name>
<dbReference type="EMBL" id="CAUYUJ010022596">
    <property type="protein sequence ID" value="CAK0911526.1"/>
    <property type="molecule type" value="Genomic_DNA"/>
</dbReference>
<sequence length="120" mass="13261">VVLPIGCGEIVYYDTKRFVAYCKCKGHVKCSRERKSVAGVRPAIGRPLGLLAAWLRAGDSWHDKKEHCDIGMKAITIDDRREGRREIELLAEHGNAAAAQLLASERELRPGEGPEPTMPP</sequence>
<evidence type="ECO:0008006" key="3">
    <source>
        <dbReference type="Google" id="ProtNLM"/>
    </source>
</evidence>
<reference evidence="1" key="1">
    <citation type="submission" date="2023-10" db="EMBL/GenBank/DDBJ databases">
        <authorList>
            <person name="Chen Y."/>
            <person name="Shah S."/>
            <person name="Dougan E. K."/>
            <person name="Thang M."/>
            <person name="Chan C."/>
        </authorList>
    </citation>
    <scope>NUCLEOTIDE SEQUENCE [LARGE SCALE GENOMIC DNA]</scope>
</reference>